<sequence length="127" mass="14704">MTINDFPKEGLQRVLALAGSISAMTTDDLRIFAGHIPPHIQLITLLDEIKFLEVFDYNIWAKEVGWDYVMSPATLDNSDTETLRKLMTTHVRTNRFVEGHWDQLLLTGYISRFLARLQELYNEVYGQ</sequence>
<organism evidence="1 2">
    <name type="scientific">Chitinophaga flava</name>
    <dbReference type="NCBI Taxonomy" id="2259036"/>
    <lineage>
        <taxon>Bacteria</taxon>
        <taxon>Pseudomonadati</taxon>
        <taxon>Bacteroidota</taxon>
        <taxon>Chitinophagia</taxon>
        <taxon>Chitinophagales</taxon>
        <taxon>Chitinophagaceae</taxon>
        <taxon>Chitinophaga</taxon>
    </lineage>
</organism>
<dbReference type="AlphaFoldDB" id="A0A365XVY1"/>
<comment type="caution">
    <text evidence="1">The sequence shown here is derived from an EMBL/GenBank/DDBJ whole genome shotgun (WGS) entry which is preliminary data.</text>
</comment>
<name>A0A365XVY1_9BACT</name>
<evidence type="ECO:0000313" key="1">
    <source>
        <dbReference type="EMBL" id="RBL90522.1"/>
    </source>
</evidence>
<keyword evidence="2" id="KW-1185">Reference proteome</keyword>
<dbReference type="EMBL" id="QFFJ01000002">
    <property type="protein sequence ID" value="RBL90522.1"/>
    <property type="molecule type" value="Genomic_DNA"/>
</dbReference>
<proteinExistence type="predicted"/>
<dbReference type="RefSeq" id="WP_113619271.1">
    <property type="nucleotide sequence ID" value="NZ_QFFJ01000002.1"/>
</dbReference>
<dbReference type="InterPro" id="IPR045425">
    <property type="entry name" value="DUF6508"/>
</dbReference>
<dbReference type="Pfam" id="PF20118">
    <property type="entry name" value="DUF6508"/>
    <property type="match status" value="1"/>
</dbReference>
<protein>
    <submittedName>
        <fullName evidence="1">Uncharacterized protein</fullName>
    </submittedName>
</protein>
<accession>A0A365XVY1</accession>
<reference evidence="1 2" key="1">
    <citation type="submission" date="2018-05" db="EMBL/GenBank/DDBJ databases">
        <title>Chitinophaga sp. K3CV102501T nov., isolated from isolated from a monsoon evergreen broad-leaved forest soil.</title>
        <authorList>
            <person name="Lv Y."/>
        </authorList>
    </citation>
    <scope>NUCLEOTIDE SEQUENCE [LARGE SCALE GENOMIC DNA]</scope>
    <source>
        <strain evidence="1 2">GDMCC 1.1325</strain>
    </source>
</reference>
<evidence type="ECO:0000313" key="2">
    <source>
        <dbReference type="Proteomes" id="UP000253410"/>
    </source>
</evidence>
<dbReference type="Proteomes" id="UP000253410">
    <property type="component" value="Unassembled WGS sequence"/>
</dbReference>
<gene>
    <name evidence="1" type="ORF">DF182_29130</name>
</gene>
<dbReference type="OrthoDB" id="274807at2"/>